<dbReference type="Proteomes" id="UP000518681">
    <property type="component" value="Unassembled WGS sequence"/>
</dbReference>
<sequence length="199" mass="22496">MEGTRPQEGQATRTPVGNGTNMHTSLLATIVIVVVLLIVAASLSKRLQSKRGQINPKDFQRQAIMTATELKFFRQLVAILPDVWIFPQVAFAAVLKPSARGKEYWRAFGQIAQKRLDFVLYAHDMTLLAVVELDDATHDRKADADRQRDALFHHAGIRTLRFDVRRWPGEDEILTAVYPVAQAPSGQKRRRWLADRIGV</sequence>
<feature type="transmembrane region" description="Helical" evidence="1">
    <location>
        <begin position="25"/>
        <end position="43"/>
    </location>
</feature>
<organism evidence="3 4">
    <name type="scientific">Paraburkholderia fungorum</name>
    <dbReference type="NCBI Taxonomy" id="134537"/>
    <lineage>
        <taxon>Bacteria</taxon>
        <taxon>Pseudomonadati</taxon>
        <taxon>Pseudomonadota</taxon>
        <taxon>Betaproteobacteria</taxon>
        <taxon>Burkholderiales</taxon>
        <taxon>Burkholderiaceae</taxon>
        <taxon>Paraburkholderia</taxon>
    </lineage>
</organism>
<dbReference type="RefSeq" id="WP_260332476.1">
    <property type="nucleotide sequence ID" value="NZ_JACIII010000013.1"/>
</dbReference>
<dbReference type="AlphaFoldDB" id="A0AAW3V4J6"/>
<evidence type="ECO:0000313" key="4">
    <source>
        <dbReference type="Proteomes" id="UP000518681"/>
    </source>
</evidence>
<comment type="caution">
    <text evidence="3">The sequence shown here is derived from an EMBL/GenBank/DDBJ whole genome shotgun (WGS) entry which is preliminary data.</text>
</comment>
<keyword evidence="1" id="KW-0812">Transmembrane</keyword>
<proteinExistence type="predicted"/>
<keyword evidence="1" id="KW-0472">Membrane</keyword>
<reference evidence="3 4" key="1">
    <citation type="submission" date="2020-08" db="EMBL/GenBank/DDBJ databases">
        <title>Genomic Encyclopedia of Type Strains, Phase IV (KMG-V): Genome sequencing to study the core and pangenomes of soil and plant-associated prokaryotes.</title>
        <authorList>
            <person name="Whitman W."/>
        </authorList>
    </citation>
    <scope>NUCLEOTIDE SEQUENCE [LARGE SCALE GENOMIC DNA]</scope>
    <source>
        <strain evidence="3 4">SEMIA 4013</strain>
    </source>
</reference>
<dbReference type="EMBL" id="JACIIK010000009">
    <property type="protein sequence ID" value="MBB6204310.1"/>
    <property type="molecule type" value="Genomic_DNA"/>
</dbReference>
<dbReference type="Pfam" id="PF10881">
    <property type="entry name" value="DUF2726"/>
    <property type="match status" value="1"/>
</dbReference>
<feature type="domain" description="DUF2726" evidence="2">
    <location>
        <begin position="62"/>
        <end position="166"/>
    </location>
</feature>
<gene>
    <name evidence="3" type="ORF">GGD69_005204</name>
</gene>
<evidence type="ECO:0000256" key="1">
    <source>
        <dbReference type="SAM" id="Phobius"/>
    </source>
</evidence>
<protein>
    <recommendedName>
        <fullName evidence="2">DUF2726 domain-containing protein</fullName>
    </recommendedName>
</protein>
<dbReference type="InterPro" id="IPR024402">
    <property type="entry name" value="DUF2726"/>
</dbReference>
<evidence type="ECO:0000259" key="2">
    <source>
        <dbReference type="Pfam" id="PF10881"/>
    </source>
</evidence>
<accession>A0AAW3V4J6</accession>
<keyword evidence="1" id="KW-1133">Transmembrane helix</keyword>
<evidence type="ECO:0000313" key="3">
    <source>
        <dbReference type="EMBL" id="MBB6204310.1"/>
    </source>
</evidence>
<name>A0AAW3V4J6_9BURK</name>